<dbReference type="OrthoDB" id="10322821at2759"/>
<sequence length="721" mass="76294">MRIGSLLMVLTLGTCLSAESSPTTGHESESLGSNSRDKRLLFSGSVNLGGSLLGGLLDEKGLLDQLLRDTGLKTIVSGVLNVNGTLAQLLGGPDGLIGYIVKIVNDIFKTLDQTSQKSIVSGLARSPMLRNILSHVTGPNGLLASVGDVLNVVSCVLKRLHLDLGPVLDLLKAVTHLEQISVLKLGCNSTVGADLIGGLLGAKGGLTSLLDNLVCTVGDVVNGVFTSLQLQVAKGLLLSLPGFECSNGTILNGTTSLLGLTSLVDSVFGGLLSNNQMVSLVTNILKNPSFLSGVLSGGDVNFLKNILQAVVCLLNKLGFGDILKLVSNTLTPKQLLNLDLICVNSSNDLLSTILGDKNLLNNIPLLTEIACLVNKGIPVKDILSLTGPTNLLTFTEGACEAGLLTNLLSNVSAFVIPLIQELQKINITLDQLNLEKVIVLVNALGLFGGDFVTFVAELACFVKKLGLSLVTDIIRLIGIDKMLQFSTYVCKNGQPLFDEFDAPTQAKFVTAMGIFNVSDLTDIYNALKCLAEKLSWSTVLDFAIAVRSLDPLRCEQVTVGSLVGLIAGLVDNLGVDVVNYLLAQINPLVLLDLAKIFYINGSFNTTLFEKVNCMLAIIIIKLNAGGLITSQADIEVLSSMICPNGTAINFPENLQQYLDVLRLCHNGLTAECQSIMTATINKDSCKACMTNDFCNGVNKYAPKEAGTECYAECVACTQATG</sequence>
<dbReference type="Proteomes" id="UP000076420">
    <property type="component" value="Unassembled WGS sequence"/>
</dbReference>
<proteinExistence type="predicted"/>
<feature type="signal peptide" evidence="1">
    <location>
        <begin position="1"/>
        <end position="20"/>
    </location>
</feature>
<evidence type="ECO:0000256" key="1">
    <source>
        <dbReference type="SAM" id="SignalP"/>
    </source>
</evidence>
<organism evidence="2 3">
    <name type="scientific">Biomphalaria glabrata</name>
    <name type="common">Bloodfluke planorb</name>
    <name type="synonym">Freshwater snail</name>
    <dbReference type="NCBI Taxonomy" id="6526"/>
    <lineage>
        <taxon>Eukaryota</taxon>
        <taxon>Metazoa</taxon>
        <taxon>Spiralia</taxon>
        <taxon>Lophotrochozoa</taxon>
        <taxon>Mollusca</taxon>
        <taxon>Gastropoda</taxon>
        <taxon>Heterobranchia</taxon>
        <taxon>Euthyneura</taxon>
        <taxon>Panpulmonata</taxon>
        <taxon>Hygrophila</taxon>
        <taxon>Lymnaeoidea</taxon>
        <taxon>Planorbidae</taxon>
        <taxon>Biomphalaria</taxon>
    </lineage>
</organism>
<protein>
    <submittedName>
        <fullName evidence="2">Uncharacterized protein</fullName>
    </submittedName>
</protein>
<dbReference type="RefSeq" id="XP_013069328.2">
    <property type="nucleotide sequence ID" value="XM_013213874.2"/>
</dbReference>
<gene>
    <name evidence="2" type="primary">106056935</name>
</gene>
<name>A0A2C9KNL7_BIOGL</name>
<dbReference type="EnsemblMetazoa" id="BGLB021783-RA">
    <property type="protein sequence ID" value="BGLB021783-PA"/>
    <property type="gene ID" value="BGLB021783"/>
</dbReference>
<dbReference type="VEuPathDB" id="VectorBase:BGLAX_041055"/>
<dbReference type="VEuPathDB" id="VectorBase:BGLB021783"/>
<evidence type="ECO:0000313" key="3">
    <source>
        <dbReference type="Proteomes" id="UP000076420"/>
    </source>
</evidence>
<dbReference type="KEGG" id="bgt:106056935"/>
<keyword evidence="1" id="KW-0732">Signal</keyword>
<reference evidence="2" key="1">
    <citation type="submission" date="2020-05" db="UniProtKB">
        <authorList>
            <consortium name="EnsemblMetazoa"/>
        </authorList>
    </citation>
    <scope>IDENTIFICATION</scope>
    <source>
        <strain evidence="2">BB02</strain>
    </source>
</reference>
<feature type="chain" id="PRO_5012451807" evidence="1">
    <location>
        <begin position="21"/>
        <end position="721"/>
    </location>
</feature>
<accession>A0A2C9KNL7</accession>
<dbReference type="AlphaFoldDB" id="A0A2C9KNL7"/>
<evidence type="ECO:0000313" key="2">
    <source>
        <dbReference type="EnsemblMetazoa" id="BGLB021783-PA"/>
    </source>
</evidence>